<accession>A0A5E4CFR6</accession>
<name>A0A5E4CFR6_MARMO</name>
<dbReference type="AlphaFoldDB" id="A0A5E4CFR6"/>
<reference evidence="2" key="2">
    <citation type="submission" date="2020-08" db="EMBL/GenBank/DDBJ databases">
        <authorList>
            <person name="Shumante A."/>
            <person name="Zimin A.V."/>
            <person name="Puiu D."/>
            <person name="Salzberg S.L."/>
        </authorList>
    </citation>
    <scope>NUCLEOTIDE SEQUENCE</scope>
    <source>
        <strain evidence="2">WC2-LM</strain>
        <tissue evidence="2">Liver</tissue>
    </source>
</reference>
<organism evidence="3 4">
    <name type="scientific">Marmota monax</name>
    <name type="common">Woodchuck</name>
    <dbReference type="NCBI Taxonomy" id="9995"/>
    <lineage>
        <taxon>Eukaryota</taxon>
        <taxon>Metazoa</taxon>
        <taxon>Chordata</taxon>
        <taxon>Craniata</taxon>
        <taxon>Vertebrata</taxon>
        <taxon>Euteleostomi</taxon>
        <taxon>Mammalia</taxon>
        <taxon>Eutheria</taxon>
        <taxon>Euarchontoglires</taxon>
        <taxon>Glires</taxon>
        <taxon>Rodentia</taxon>
        <taxon>Sciuromorpha</taxon>
        <taxon>Sciuridae</taxon>
        <taxon>Xerinae</taxon>
        <taxon>Marmotini</taxon>
        <taxon>Marmota</taxon>
    </lineage>
</organism>
<reference evidence="3 4" key="1">
    <citation type="submission" date="2019-04" db="EMBL/GenBank/DDBJ databases">
        <authorList>
            <person name="Alioto T."/>
            <person name="Alioto T."/>
        </authorList>
    </citation>
    <scope>NUCLEOTIDE SEQUENCE [LARGE SCALE GENOMIC DNA]</scope>
</reference>
<sequence length="146" mass="15945">MSQVLKEVIRLRRVTRWPIRTDPEDCVRTWGGDAVAPGPRLQPQDRDSGGCLLLKPSGSAVVTAGSSHRVRKVSGMRMVPRSRVPAPTPAPCPLCGPLCLCRSLCLTAPNLLEDLQSECEDPRTQQHQQGNTEAPLYLTPALSRDP</sequence>
<feature type="region of interest" description="Disordered" evidence="1">
    <location>
        <begin position="64"/>
        <end position="86"/>
    </location>
</feature>
<feature type="region of interest" description="Disordered" evidence="1">
    <location>
        <begin position="119"/>
        <end position="146"/>
    </location>
</feature>
<evidence type="ECO:0000313" key="2">
    <source>
        <dbReference type="EMBL" id="KAF7473745.1"/>
    </source>
</evidence>
<dbReference type="Proteomes" id="UP000662637">
    <property type="component" value="Unassembled WGS sequence"/>
</dbReference>
<dbReference type="Proteomes" id="UP000335636">
    <property type="component" value="Unassembled WGS sequence"/>
</dbReference>
<evidence type="ECO:0000256" key="1">
    <source>
        <dbReference type="SAM" id="MobiDB-lite"/>
    </source>
</evidence>
<evidence type="ECO:0000313" key="4">
    <source>
        <dbReference type="Proteomes" id="UP000335636"/>
    </source>
</evidence>
<dbReference type="EMBL" id="WJEC01005024">
    <property type="protein sequence ID" value="KAF7473745.1"/>
    <property type="molecule type" value="Genomic_DNA"/>
</dbReference>
<gene>
    <name evidence="2" type="ORF">GHT09_015629</name>
    <name evidence="3" type="ORF">MONAX_5E000567</name>
</gene>
<proteinExistence type="predicted"/>
<keyword evidence="4" id="KW-1185">Reference proteome</keyword>
<protein>
    <submittedName>
        <fullName evidence="3">Uncharacterized protein</fullName>
    </submittedName>
</protein>
<dbReference type="EMBL" id="CABDUW010001224">
    <property type="protein sequence ID" value="VTJ79781.1"/>
    <property type="molecule type" value="Genomic_DNA"/>
</dbReference>
<evidence type="ECO:0000313" key="3">
    <source>
        <dbReference type="EMBL" id="VTJ79781.1"/>
    </source>
</evidence>